<keyword evidence="1" id="KW-0472">Membrane</keyword>
<organism evidence="2">
    <name type="scientific">marine metagenome</name>
    <dbReference type="NCBI Taxonomy" id="408172"/>
    <lineage>
        <taxon>unclassified sequences</taxon>
        <taxon>metagenomes</taxon>
        <taxon>ecological metagenomes</taxon>
    </lineage>
</organism>
<proteinExistence type="predicted"/>
<name>A0A382NBB0_9ZZZZ</name>
<gene>
    <name evidence="2" type="ORF">METZ01_LOCUS310874</name>
</gene>
<protein>
    <submittedName>
        <fullName evidence="2">Uncharacterized protein</fullName>
    </submittedName>
</protein>
<feature type="non-terminal residue" evidence="2">
    <location>
        <position position="40"/>
    </location>
</feature>
<dbReference type="EMBL" id="UINC01099045">
    <property type="protein sequence ID" value="SVC58020.1"/>
    <property type="molecule type" value="Genomic_DNA"/>
</dbReference>
<accession>A0A382NBB0</accession>
<evidence type="ECO:0000256" key="1">
    <source>
        <dbReference type="SAM" id="Phobius"/>
    </source>
</evidence>
<dbReference type="AlphaFoldDB" id="A0A382NBB0"/>
<reference evidence="2" key="1">
    <citation type="submission" date="2018-05" db="EMBL/GenBank/DDBJ databases">
        <authorList>
            <person name="Lanie J.A."/>
            <person name="Ng W.-L."/>
            <person name="Kazmierczak K.M."/>
            <person name="Andrzejewski T.M."/>
            <person name="Davidsen T.M."/>
            <person name="Wayne K.J."/>
            <person name="Tettelin H."/>
            <person name="Glass J.I."/>
            <person name="Rusch D."/>
            <person name="Podicherti R."/>
            <person name="Tsui H.-C.T."/>
            <person name="Winkler M.E."/>
        </authorList>
    </citation>
    <scope>NUCLEOTIDE SEQUENCE</scope>
</reference>
<keyword evidence="1" id="KW-0812">Transmembrane</keyword>
<keyword evidence="1" id="KW-1133">Transmembrane helix</keyword>
<sequence length="40" mass="4463">MIGIKTFHLFFIGVSVLLTGWYGYFELRTPTNPGSVSTVL</sequence>
<feature type="transmembrane region" description="Helical" evidence="1">
    <location>
        <begin position="7"/>
        <end position="25"/>
    </location>
</feature>
<evidence type="ECO:0000313" key="2">
    <source>
        <dbReference type="EMBL" id="SVC58020.1"/>
    </source>
</evidence>